<evidence type="ECO:0000313" key="5">
    <source>
        <dbReference type="Proteomes" id="UP000515823"/>
    </source>
</evidence>
<dbReference type="PANTHER" id="PTHR42885:SF1">
    <property type="entry name" value="THREONINE-PHOSPHATE DECARBOXYLASE"/>
    <property type="match status" value="1"/>
</dbReference>
<feature type="domain" description="Aminotransferase class I/classII large" evidence="3">
    <location>
        <begin position="15"/>
        <end position="340"/>
    </location>
</feature>
<evidence type="ECO:0000313" key="4">
    <source>
        <dbReference type="EMBL" id="QNM05662.1"/>
    </source>
</evidence>
<dbReference type="Pfam" id="PF00155">
    <property type="entry name" value="Aminotran_1_2"/>
    <property type="match status" value="1"/>
</dbReference>
<evidence type="ECO:0000259" key="3">
    <source>
        <dbReference type="Pfam" id="PF00155"/>
    </source>
</evidence>
<evidence type="ECO:0000256" key="1">
    <source>
        <dbReference type="ARBA" id="ARBA00001933"/>
    </source>
</evidence>
<keyword evidence="2" id="KW-0663">Pyridoxal phosphate</keyword>
<protein>
    <submittedName>
        <fullName evidence="4">Aminotransferase class I/II-fold pyridoxal phosphate-dependent enzyme</fullName>
    </submittedName>
</protein>
<dbReference type="PANTHER" id="PTHR42885">
    <property type="entry name" value="HISTIDINOL-PHOSPHATE AMINOTRANSFERASE-RELATED"/>
    <property type="match status" value="1"/>
</dbReference>
<dbReference type="InterPro" id="IPR015424">
    <property type="entry name" value="PyrdxlP-dep_Trfase"/>
</dbReference>
<gene>
    <name evidence="4" type="ORF">H9Q78_00360</name>
</gene>
<dbReference type="InterPro" id="IPR015422">
    <property type="entry name" value="PyrdxlP-dep_Trfase_small"/>
</dbReference>
<keyword evidence="4" id="KW-0032">Aminotransferase</keyword>
<keyword evidence="5" id="KW-1185">Reference proteome</keyword>
<proteinExistence type="predicted"/>
<dbReference type="Gene3D" id="3.40.640.10">
    <property type="entry name" value="Type I PLP-dependent aspartate aminotransferase-like (Major domain)"/>
    <property type="match status" value="1"/>
</dbReference>
<dbReference type="SUPFAM" id="SSF53383">
    <property type="entry name" value="PLP-dependent transferases"/>
    <property type="match status" value="1"/>
</dbReference>
<reference evidence="4 5" key="1">
    <citation type="submission" date="2020-08" db="EMBL/GenBank/DDBJ databases">
        <authorList>
            <person name="Liu C."/>
            <person name="Sun Q."/>
        </authorList>
    </citation>
    <scope>NUCLEOTIDE SEQUENCE [LARGE SCALE GENOMIC DNA]</scope>
    <source>
        <strain evidence="4 5">NSJ-38</strain>
    </source>
</reference>
<dbReference type="EMBL" id="CP060634">
    <property type="protein sequence ID" value="QNM05662.1"/>
    <property type="molecule type" value="Genomic_DNA"/>
</dbReference>
<name>A0A7G9G4D0_9FIRM</name>
<dbReference type="Gene3D" id="3.90.1150.10">
    <property type="entry name" value="Aspartate Aminotransferase, domain 1"/>
    <property type="match status" value="1"/>
</dbReference>
<dbReference type="GO" id="GO:0008483">
    <property type="term" value="F:transaminase activity"/>
    <property type="evidence" value="ECO:0007669"/>
    <property type="project" value="UniProtKB-KW"/>
</dbReference>
<keyword evidence="4" id="KW-0808">Transferase</keyword>
<comment type="cofactor">
    <cofactor evidence="1">
        <name>pyridoxal 5'-phosphate</name>
        <dbReference type="ChEBI" id="CHEBI:597326"/>
    </cofactor>
</comment>
<dbReference type="KEGG" id="qdo:H9Q78_00360"/>
<dbReference type="InterPro" id="IPR015421">
    <property type="entry name" value="PyrdxlP-dep_Trfase_major"/>
</dbReference>
<dbReference type="AlphaFoldDB" id="A0A7G9G4D0"/>
<sequence>MKHIHGGNIYQYGTILDFSANLNPLGMPEGVKGVARESIDRSEHYPDPDCTELREAIGRTERICPEHIICGNGAAELIFLLAAAKRPKQALLTAPSFAEYGQALEAFGCRCRYYPLKREQGFQIGRDYLDALTEETDIAFLCNPNNPTGILTSRDFLKEVLLKCRRLGIFLVLDECFLELTGEKERVSMVGSISEGGIFLLRAFTKSYAMAGLRLGYGMTEDTFLLEKMNELRQPWSVSVPAQAAGIQALKETDFLRASVRYIRNERQWLLEQMRNYPLTVYGGSANYLFFHSDRKDLKEAMVRLGILIRDCGNYQGLCPGYYRIAVRTRQENEVLLKALGQIYNAADS</sequence>
<dbReference type="Proteomes" id="UP000515823">
    <property type="component" value="Chromosome"/>
</dbReference>
<dbReference type="RefSeq" id="WP_249302857.1">
    <property type="nucleotide sequence ID" value="NZ_CP060634.1"/>
</dbReference>
<dbReference type="GO" id="GO:0030170">
    <property type="term" value="F:pyridoxal phosphate binding"/>
    <property type="evidence" value="ECO:0007669"/>
    <property type="project" value="InterPro"/>
</dbReference>
<evidence type="ECO:0000256" key="2">
    <source>
        <dbReference type="ARBA" id="ARBA00022898"/>
    </source>
</evidence>
<organism evidence="4 5">
    <name type="scientific">Qiania dongpingensis</name>
    <dbReference type="NCBI Taxonomy" id="2763669"/>
    <lineage>
        <taxon>Bacteria</taxon>
        <taxon>Bacillati</taxon>
        <taxon>Bacillota</taxon>
        <taxon>Clostridia</taxon>
        <taxon>Lachnospirales</taxon>
        <taxon>Lachnospiraceae</taxon>
        <taxon>Qiania</taxon>
    </lineage>
</organism>
<dbReference type="InterPro" id="IPR004839">
    <property type="entry name" value="Aminotransferase_I/II_large"/>
</dbReference>
<accession>A0A7G9G4D0</accession>
<dbReference type="CDD" id="cd00609">
    <property type="entry name" value="AAT_like"/>
    <property type="match status" value="1"/>
</dbReference>